<gene>
    <name evidence="15" type="ORF">TRFO_02678</name>
</gene>
<dbReference type="GO" id="GO:0004674">
    <property type="term" value="F:protein serine/threonine kinase activity"/>
    <property type="evidence" value="ECO:0007669"/>
    <property type="project" value="UniProtKB-KW"/>
</dbReference>
<dbReference type="InterPro" id="IPR018391">
    <property type="entry name" value="PQQ_b-propeller_rpt"/>
</dbReference>
<keyword evidence="9" id="KW-0067">ATP-binding</keyword>
<dbReference type="GO" id="GO:0004521">
    <property type="term" value="F:RNA endonuclease activity"/>
    <property type="evidence" value="ECO:0007669"/>
    <property type="project" value="InterPro"/>
</dbReference>
<evidence type="ECO:0000256" key="10">
    <source>
        <dbReference type="ARBA" id="ARBA00022989"/>
    </source>
</evidence>
<keyword evidence="11" id="KW-0472">Membrane</keyword>
<dbReference type="GO" id="GO:1990604">
    <property type="term" value="C:IRE1-TRAF2-ASK1 complex"/>
    <property type="evidence" value="ECO:0007669"/>
    <property type="project" value="TreeGrafter"/>
</dbReference>
<dbReference type="GO" id="GO:0051082">
    <property type="term" value="F:unfolded protein binding"/>
    <property type="evidence" value="ECO:0007669"/>
    <property type="project" value="TreeGrafter"/>
</dbReference>
<dbReference type="GO" id="GO:0006397">
    <property type="term" value="P:mRNA processing"/>
    <property type="evidence" value="ECO:0007669"/>
    <property type="project" value="InterPro"/>
</dbReference>
<accession>A0A1J4L393</accession>
<dbReference type="GO" id="GO:0005524">
    <property type="term" value="F:ATP binding"/>
    <property type="evidence" value="ECO:0007669"/>
    <property type="project" value="UniProtKB-KW"/>
</dbReference>
<dbReference type="PANTHER" id="PTHR13954:SF6">
    <property type="entry name" value="NON-SPECIFIC SERINE_THREONINE PROTEIN KINASE"/>
    <property type="match status" value="1"/>
</dbReference>
<keyword evidence="16" id="KW-1185">Reference proteome</keyword>
<evidence type="ECO:0000256" key="12">
    <source>
        <dbReference type="SAM" id="MobiDB-lite"/>
    </source>
</evidence>
<dbReference type="InterPro" id="IPR045133">
    <property type="entry name" value="IRE1/2-like"/>
</dbReference>
<evidence type="ECO:0000313" key="16">
    <source>
        <dbReference type="Proteomes" id="UP000179807"/>
    </source>
</evidence>
<dbReference type="SMART" id="SM00564">
    <property type="entry name" value="PQQ"/>
    <property type="match status" value="2"/>
</dbReference>
<dbReference type="VEuPathDB" id="TrichDB:TRFO_02678"/>
<organism evidence="15 16">
    <name type="scientific">Tritrichomonas foetus</name>
    <dbReference type="NCBI Taxonomy" id="1144522"/>
    <lineage>
        <taxon>Eukaryota</taxon>
        <taxon>Metamonada</taxon>
        <taxon>Parabasalia</taxon>
        <taxon>Tritrichomonadida</taxon>
        <taxon>Tritrichomonadidae</taxon>
        <taxon>Tritrichomonas</taxon>
    </lineage>
</organism>
<dbReference type="SUPFAM" id="SSF50998">
    <property type="entry name" value="Quinoprotein alcohol dehydrogenase-like"/>
    <property type="match status" value="1"/>
</dbReference>
<dbReference type="InterPro" id="IPR011047">
    <property type="entry name" value="Quinoprotein_ADH-like_sf"/>
</dbReference>
<keyword evidence="3" id="KW-0723">Serine/threonine-protein kinase</keyword>
<dbReference type="RefSeq" id="XP_068369558.1">
    <property type="nucleotide sequence ID" value="XM_068490832.1"/>
</dbReference>
<dbReference type="Pfam" id="PF06479">
    <property type="entry name" value="Ribonuc_2-5A"/>
    <property type="match status" value="1"/>
</dbReference>
<evidence type="ECO:0000256" key="1">
    <source>
        <dbReference type="ARBA" id="ARBA00004479"/>
    </source>
</evidence>
<dbReference type="PROSITE" id="PS51392">
    <property type="entry name" value="KEN"/>
    <property type="match status" value="1"/>
</dbReference>
<dbReference type="EMBL" id="MLAK01000111">
    <property type="protein sequence ID" value="OHT16422.1"/>
    <property type="molecule type" value="Genomic_DNA"/>
</dbReference>
<keyword evidence="8" id="KW-0418">Kinase</keyword>
<dbReference type="OrthoDB" id="63989at2759"/>
<protein>
    <recommendedName>
        <fullName evidence="2">non-specific serine/threonine protein kinase</fullName>
        <ecNumber evidence="2">2.7.11.1</ecNumber>
    </recommendedName>
</protein>
<sequence length="717" mass="80839">MLFSFLTCFASASVTGIIEQGLTTEWFGTTFGDSIYVGTADGHFHRVNLKTGDVEWSFDTGGPTFNSTYSRSMTYFPSIDGFLVSYFPKYGYRRFPIPIRDLVFLAPFVSENGQIFTSGKSMTIFFLDDNGNVISSFTSNSSIPIQSIEGDKTTIVRVDYSLSIHGDSSESIKYSEFSIISANNPQDEENNVTNHPQIVKATTTFGGAVSITVDDKVTQFMVPGTPVSIVGSEGVFDFTTEKAGLPLSEDEIFLLNCSGSPLAIPPRPLKSLSNDGLKDDLPQLNGTQGSENNESLVEGSHALRPFMYIRSLTPAVDFNRLANVMTDSGPGRITIYKRSLQPTYFVTSLTLIVMYVGLRFIEKLTQQLTMSMQITFDKDDPNQGSFGGEKCTIVRVKREDRYELFESILRDRSELVGLPTIRAVKTEEGVHTILYQLLVQYNFDEGFDPKYFIKKAMLCLQSLFKNNLVHGSIAEETVFVGGNNEPLFGGYEETIRRSTEEKDRAEDILAVAKIVKSRLIRSQNTTPNNTVNSITSPNTDNIISANGNNDSAVYDVDPLLEDLLEEMTRDEFIERPTPHETLRHPLFYTGLQKMNLLCHASDFLMSPTAKERDLPRLFDENYSDVVGANWMHTVDERLLNDALQNADYKDDSLVDLVRFIRNKYMHPLKKSEDEMIRSIMNNADNYFQYFHKMFPNLFLYTYYFIDKYDPAQAPGVH</sequence>
<keyword evidence="5" id="KW-0812">Transmembrane</keyword>
<evidence type="ECO:0000256" key="5">
    <source>
        <dbReference type="ARBA" id="ARBA00022692"/>
    </source>
</evidence>
<dbReference type="AlphaFoldDB" id="A0A1J4L393"/>
<evidence type="ECO:0000256" key="6">
    <source>
        <dbReference type="ARBA" id="ARBA00022729"/>
    </source>
</evidence>
<evidence type="ECO:0000256" key="7">
    <source>
        <dbReference type="ARBA" id="ARBA00022741"/>
    </source>
</evidence>
<dbReference type="InterPro" id="IPR010513">
    <property type="entry name" value="KEN_dom"/>
</dbReference>
<evidence type="ECO:0000259" key="14">
    <source>
        <dbReference type="PROSITE" id="PS51392"/>
    </source>
</evidence>
<keyword evidence="10" id="KW-1133">Transmembrane helix</keyword>
<evidence type="ECO:0000313" key="15">
    <source>
        <dbReference type="EMBL" id="OHT16422.1"/>
    </source>
</evidence>
<dbReference type="Gene3D" id="1.20.1440.180">
    <property type="entry name" value="KEN domain"/>
    <property type="match status" value="1"/>
</dbReference>
<feature type="compositionally biased region" description="Polar residues" evidence="12">
    <location>
        <begin position="284"/>
        <end position="294"/>
    </location>
</feature>
<keyword evidence="4" id="KW-0808">Transferase</keyword>
<comment type="subcellular location">
    <subcellularLocation>
        <location evidence="1">Membrane</location>
        <topology evidence="1">Single-pass type I membrane protein</topology>
    </subcellularLocation>
</comment>
<dbReference type="InterPro" id="IPR038357">
    <property type="entry name" value="KEN_sf"/>
</dbReference>
<feature type="chain" id="PRO_5012091355" description="non-specific serine/threonine protein kinase" evidence="13">
    <location>
        <begin position="17"/>
        <end position="717"/>
    </location>
</feature>
<evidence type="ECO:0000256" key="2">
    <source>
        <dbReference type="ARBA" id="ARBA00012513"/>
    </source>
</evidence>
<feature type="domain" description="KEN" evidence="14">
    <location>
        <begin position="590"/>
        <end position="717"/>
    </location>
</feature>
<evidence type="ECO:0000256" key="13">
    <source>
        <dbReference type="SAM" id="SignalP"/>
    </source>
</evidence>
<evidence type="ECO:0000256" key="4">
    <source>
        <dbReference type="ARBA" id="ARBA00022679"/>
    </source>
</evidence>
<feature type="signal peptide" evidence="13">
    <location>
        <begin position="1"/>
        <end position="16"/>
    </location>
</feature>
<dbReference type="Proteomes" id="UP000179807">
    <property type="component" value="Unassembled WGS sequence"/>
</dbReference>
<proteinExistence type="predicted"/>
<reference evidence="15" key="1">
    <citation type="submission" date="2016-10" db="EMBL/GenBank/DDBJ databases">
        <authorList>
            <person name="Benchimol M."/>
            <person name="Almeida L.G."/>
            <person name="Vasconcelos A.T."/>
            <person name="Perreira-Neves A."/>
            <person name="Rosa I.A."/>
            <person name="Tasca T."/>
            <person name="Bogo M.R."/>
            <person name="de Souza W."/>
        </authorList>
    </citation>
    <scope>NUCLEOTIDE SEQUENCE [LARGE SCALE GENOMIC DNA]</scope>
    <source>
        <strain evidence="15">K</strain>
    </source>
</reference>
<dbReference type="EC" id="2.7.11.1" evidence="2"/>
<comment type="caution">
    <text evidence="15">The sequence shown here is derived from an EMBL/GenBank/DDBJ whole genome shotgun (WGS) entry which is preliminary data.</text>
</comment>
<dbReference type="PANTHER" id="PTHR13954">
    <property type="entry name" value="IRE1-RELATED"/>
    <property type="match status" value="1"/>
</dbReference>
<keyword evidence="7" id="KW-0547">Nucleotide-binding</keyword>
<evidence type="ECO:0000256" key="3">
    <source>
        <dbReference type="ARBA" id="ARBA00022527"/>
    </source>
</evidence>
<evidence type="ECO:0000256" key="9">
    <source>
        <dbReference type="ARBA" id="ARBA00022840"/>
    </source>
</evidence>
<evidence type="ECO:0000256" key="8">
    <source>
        <dbReference type="ARBA" id="ARBA00022777"/>
    </source>
</evidence>
<evidence type="ECO:0000256" key="11">
    <source>
        <dbReference type="ARBA" id="ARBA00023136"/>
    </source>
</evidence>
<feature type="region of interest" description="Disordered" evidence="12">
    <location>
        <begin position="274"/>
        <end position="294"/>
    </location>
</feature>
<dbReference type="InterPro" id="IPR015943">
    <property type="entry name" value="WD40/YVTN_repeat-like_dom_sf"/>
</dbReference>
<keyword evidence="6 13" id="KW-0732">Signal</keyword>
<dbReference type="GeneID" id="94825536"/>
<dbReference type="GO" id="GO:0036498">
    <property type="term" value="P:IRE1-mediated unfolded protein response"/>
    <property type="evidence" value="ECO:0007669"/>
    <property type="project" value="TreeGrafter"/>
</dbReference>
<name>A0A1J4L393_9EUKA</name>
<dbReference type="Gene3D" id="2.130.10.10">
    <property type="entry name" value="YVTN repeat-like/Quinoprotein amine dehydrogenase"/>
    <property type="match status" value="1"/>
</dbReference>